<evidence type="ECO:0000256" key="4">
    <source>
        <dbReference type="ARBA" id="ARBA00022679"/>
    </source>
</evidence>
<dbReference type="EC" id="2.1.1.-" evidence="5"/>
<comment type="caution">
    <text evidence="7">The sequence shown here is derived from an EMBL/GenBank/DDBJ whole genome shotgun (WGS) entry which is preliminary data.</text>
</comment>
<comment type="function">
    <text evidence="5">S-adenosyl-L-methionine-dependent protein-lysine N-methyltransferase that methylates elongation factor 1-alpha.</text>
</comment>
<name>A0A8J2RS61_9CRUS</name>
<sequence>MSEEQVVDMIFNEEKDEDDDEPELSLSTLAALNEFISEKKEREERLRSIAESAEKDSKILDEVVLEEDWQLSQFWYDDHTSAVLAREVLRLAGSEGRIACISCPTLYKELRKLKPASVKAQLFEYDTRFSVYGEDFTFYDYHSPLEVPRELGSSFEVVVADPPFLSEECLTKTALTMRYLSKGPLILCTGSIMEDLAGRLLQLKMCAFQPKHRNNLANDFRCYANYDFDSTALINHET</sequence>
<gene>
    <name evidence="7" type="ORF">DGAL_LOCUS9592</name>
</gene>
<dbReference type="InterPro" id="IPR041370">
    <property type="entry name" value="Mlase_EEF1AKMT1/ZCCHC4"/>
</dbReference>
<keyword evidence="3 5" id="KW-0489">Methyltransferase</keyword>
<dbReference type="HAMAP" id="MF_03187">
    <property type="entry name" value="Methyltr_EFM5"/>
    <property type="match status" value="1"/>
</dbReference>
<evidence type="ECO:0000256" key="3">
    <source>
        <dbReference type="ARBA" id="ARBA00022603"/>
    </source>
</evidence>
<accession>A0A8J2RS61</accession>
<dbReference type="InterPro" id="IPR019369">
    <property type="entry name" value="Efm5/EEF1AKMT1"/>
</dbReference>
<dbReference type="EMBL" id="CAKKLH010000223">
    <property type="protein sequence ID" value="CAH0106437.1"/>
    <property type="molecule type" value="Genomic_DNA"/>
</dbReference>
<evidence type="ECO:0000313" key="7">
    <source>
        <dbReference type="EMBL" id="CAH0106437.1"/>
    </source>
</evidence>
<keyword evidence="8" id="KW-1185">Reference proteome</keyword>
<dbReference type="OrthoDB" id="206354at2759"/>
<comment type="similarity">
    <text evidence="5">Belongs to the class I-like SAM-binding methyltransferase superfamily. EFM5 family.</text>
</comment>
<evidence type="ECO:0000313" key="8">
    <source>
        <dbReference type="Proteomes" id="UP000789390"/>
    </source>
</evidence>
<dbReference type="GO" id="GO:0032259">
    <property type="term" value="P:methylation"/>
    <property type="evidence" value="ECO:0007669"/>
    <property type="project" value="UniProtKB-KW"/>
</dbReference>
<reference evidence="7" key="1">
    <citation type="submission" date="2021-11" db="EMBL/GenBank/DDBJ databases">
        <authorList>
            <person name="Schell T."/>
        </authorList>
    </citation>
    <scope>NUCLEOTIDE SEQUENCE</scope>
    <source>
        <strain evidence="7">M5</strain>
    </source>
</reference>
<proteinExistence type="inferred from homology"/>
<dbReference type="AlphaFoldDB" id="A0A8J2RS61"/>
<evidence type="ECO:0000256" key="1">
    <source>
        <dbReference type="ARBA" id="ARBA00004496"/>
    </source>
</evidence>
<protein>
    <recommendedName>
        <fullName evidence="5">Protein-lysine N-methyltransferase DGAL_LOCUS9592</fullName>
        <ecNumber evidence="5">2.1.1.-</ecNumber>
    </recommendedName>
</protein>
<comment type="subcellular location">
    <subcellularLocation>
        <location evidence="1 5">Cytoplasm</location>
    </subcellularLocation>
</comment>
<evidence type="ECO:0000256" key="6">
    <source>
        <dbReference type="SAM" id="MobiDB-lite"/>
    </source>
</evidence>
<feature type="region of interest" description="Disordered" evidence="6">
    <location>
        <begin position="1"/>
        <end position="23"/>
    </location>
</feature>
<dbReference type="PANTHER" id="PTHR13200:SF0">
    <property type="entry name" value="EEF1A LYSINE METHYLTRANSFERASE 1"/>
    <property type="match status" value="1"/>
</dbReference>
<organism evidence="7 8">
    <name type="scientific">Daphnia galeata</name>
    <dbReference type="NCBI Taxonomy" id="27404"/>
    <lineage>
        <taxon>Eukaryota</taxon>
        <taxon>Metazoa</taxon>
        <taxon>Ecdysozoa</taxon>
        <taxon>Arthropoda</taxon>
        <taxon>Crustacea</taxon>
        <taxon>Branchiopoda</taxon>
        <taxon>Diplostraca</taxon>
        <taxon>Cladocera</taxon>
        <taxon>Anomopoda</taxon>
        <taxon>Daphniidae</taxon>
        <taxon>Daphnia</taxon>
    </lineage>
</organism>
<dbReference type="Proteomes" id="UP000789390">
    <property type="component" value="Unassembled WGS sequence"/>
</dbReference>
<evidence type="ECO:0000256" key="5">
    <source>
        <dbReference type="HAMAP-Rule" id="MF_03187"/>
    </source>
</evidence>
<dbReference type="Pfam" id="PF10237">
    <property type="entry name" value="N6-adenineMlase"/>
    <property type="match status" value="1"/>
</dbReference>
<keyword evidence="4 5" id="KW-0808">Transferase</keyword>
<evidence type="ECO:0000256" key="2">
    <source>
        <dbReference type="ARBA" id="ARBA00022490"/>
    </source>
</evidence>
<dbReference type="GO" id="GO:0016279">
    <property type="term" value="F:protein-lysine N-methyltransferase activity"/>
    <property type="evidence" value="ECO:0007669"/>
    <property type="project" value="UniProtKB-UniRule"/>
</dbReference>
<keyword evidence="2 5" id="KW-0963">Cytoplasm</keyword>
<dbReference type="GO" id="GO:0005737">
    <property type="term" value="C:cytoplasm"/>
    <property type="evidence" value="ECO:0007669"/>
    <property type="project" value="UniProtKB-SubCell"/>
</dbReference>
<feature type="compositionally biased region" description="Acidic residues" evidence="6">
    <location>
        <begin position="14"/>
        <end position="23"/>
    </location>
</feature>
<dbReference type="PANTHER" id="PTHR13200">
    <property type="entry name" value="EEF1A LYSINE METHYLTRANSFERASE 1"/>
    <property type="match status" value="1"/>
</dbReference>